<evidence type="ECO:0000313" key="3">
    <source>
        <dbReference type="WBParaSite" id="maker-uti_cns_0012229-snap-gene-0.2-mRNA-1"/>
    </source>
</evidence>
<feature type="region of interest" description="Disordered" evidence="1">
    <location>
        <begin position="2150"/>
        <end position="2182"/>
    </location>
</feature>
<feature type="region of interest" description="Disordered" evidence="1">
    <location>
        <begin position="1831"/>
        <end position="1852"/>
    </location>
</feature>
<reference evidence="3" key="1">
    <citation type="submission" date="2016-11" db="UniProtKB">
        <authorList>
            <consortium name="WormBaseParasite"/>
        </authorList>
    </citation>
    <scope>IDENTIFICATION</scope>
</reference>
<protein>
    <submittedName>
        <fullName evidence="3">Protein kinase domain-containing protein</fullName>
    </submittedName>
</protein>
<feature type="compositionally biased region" description="Basic and acidic residues" evidence="1">
    <location>
        <begin position="1050"/>
        <end position="1059"/>
    </location>
</feature>
<feature type="compositionally biased region" description="Low complexity" evidence="1">
    <location>
        <begin position="1713"/>
        <end position="1736"/>
    </location>
</feature>
<feature type="region of interest" description="Disordered" evidence="1">
    <location>
        <begin position="1528"/>
        <end position="1559"/>
    </location>
</feature>
<feature type="compositionally biased region" description="Low complexity" evidence="1">
    <location>
        <begin position="2152"/>
        <end position="2167"/>
    </location>
</feature>
<dbReference type="WBParaSite" id="maker-uti_cns_0012229-snap-gene-0.2-mRNA-1">
    <property type="protein sequence ID" value="maker-uti_cns_0012229-snap-gene-0.2-mRNA-1"/>
    <property type="gene ID" value="maker-uti_cns_0012229-snap-gene-0.2"/>
</dbReference>
<sequence>RYVRPDPVHQGLALARIRSVQHPLDDVIGKLILHHIVQSLRIRIVQYFGYQSLALLSTRVGDHFFNNIAGEFAHDAALVFRLAVLQHVLTLREGLLGSTHSMHFLYNVIAILIFDALYHVTVQLFGNFHLLVGGHGLQGFLNNPTAVHLQRQRQHLTAKSTSQNLPLLCYTAPHQSKLNHVTGGDQIFQTKIGQSVLPEIFQQARPASSSGSSRRSRGIGNRHWRIFRRPQSAASMHQLMMMIRRSHRRIILVMSWWGAKQTSGVELRHHLRRLDGSSDCWMLLLLLLLLKRRRRRRRRHDLRLLQSLKLHRRCCPIVYRWQCRQQRRLLDRWPLVRIVGSAAAEWLRGTDNVTVEKLTESHRRHRRHPADEDQWNRLAVLAPRQLAFANREENLSGNSWHQVAELHHRLQRFAQTGIGRQACSVCNSDASSTLVWLLRQDELLVKNPVATAQLSIVERARMTARLLTHQSPTYAWLSSRIASPFDNDNQTVRLEAKLRHQLLDDVREFLDSLTRCLSVELPAVFSGANVELIGSWADGSALNTKASEDFSKADATACSMMDFVFCLPQWRSTNRLCLCGLRPRAQGSNVLAVDRGSTTGAGDAAEMTDFETSVHQACISTIERAVLQRAVDLLNGFNHSSHPKLLLPPQADAGRDSTDNARPKCVQFKFKWQSARETAEPTMNQKLVTVNLRFGLPVVIKQQPSQEDDMLHQSDTCALHGHLLFGLSRLKLVCLAAEEAHVLNQLDSGLKDGPVKRLVRQLKFVMDLGDWLAKDCGGGHRTEPRQSAISNCSGWAARQVTSKFVSDLSDAFEARNAEERFLEGLRALRSRASTSTGASVVPVFSDAARLAQVLVDPMPSVTRQLIDLFELTAARGESEPLTSLAGTLLEKALVYYRLKSATEVGPIKNGSNGDQLTGLAGEICTDLSQLLQKRPELIGQPSHSGQVAEAHSGQHLGEFASIRAQMIASRRVCRLSRQAPAPEFGAPVYPAGQSHEAAAGRPCQLRGSQQPHPVRAGLHQPAQPPGERSAGVGGIDGQLGGRTVQPAEQRQQRGERPADDGEPLESAQDAGRVQAGAGEAAVAASAHSNKIIQFANQLGLNRTGALLVRPLRLGGVGGASLAGGASAVAGVGAIRALSPASVVSLSADGVLGMRTRLSECHRVPSSSSQDSGPSRRVILRVSPSLVASFREDRVPQRRSVASLAFSLLAWTRRSVSDGTVGLRRRMPRLHWLRGPRNDRPTISQPASGPWLHSLSTAISSMLLIALTRIENPSLSIPSRPRMLAPRRAMKKRQMADLPRCTTHSCAVPSTSIAEPVYENSCFGVGVMTGCFGRRFTVFSLMMLTLEPVSNRSLTSMSAMLHVANTSNGSSSSSFMVRTWRRCRQQALKCPTLWQCKQVLSCAGYSKAQAACPALPQLPHRVSAPDFCDAACLDLLPRAPLSKSSRSRMRGEWVFSIWSRIIWSRKAPYSQSAATNWLTGSPGIWARDLNFCRGDAAASRQPPAEPINAAAAAGIALTTTVATVAIETVGNGPAEPGQGGVQLAEEPSGGSWPGAGQEQQEFVRSPTPSFILRRSSIIAEISSFQRVSQRQVAALAAGQVQVAQQRRHGGALRQAPGQLVEPVANSQHSFKQLTGSFHHRQSRRLHRCGSGVGVGGFVEDSQQAAMIDGVEAATHVQADQAEASGCEAGAARVPMPLKKIQQPAQHRLSRPTRRAQAPQDVQQVAQAPVQRAAAQQGAGRGHSGGEDAERPETATSGGVGLLWDKPQGAVPGALAIIEAIAGGAWRRCGSVEQAAQGRTKKMTNRHVDDGVRCDLMQLMLARIQVRGVGGPLGRTVSSSRRRASSATSNCGVGFNGSPSRIRWWRTQRLRKARPVEASLSRPPQSANSWRASETLSSGRRSSSTAPATGDTVLDDICPAGGSPNLVRAARASVSPTPAAEATSRAALSANLLLEGCRQTMRLPNVLPARTKPPVDRRLSVSLKLFNVTVANCANVAGRGAESWRTLGGVDGGHGGAEGIVESVDNAVTIDADTVAKVRHPVVQNCAAFFHRFQQPVQQQSPVDIVGLRQSFSNRATPARPGQSVDSIGAHVANLVEADQSGIGAQQRKQFRDALSCGVLGRFDRRGESRPTAGQARPKCGRQLTQSKLPIGHGAAQSRQPAAGAAAGQDDNAIGSDSVGHNAGQPVELDIQQDSLLAQVGQQQLIDLVQQSGRVRAAIDVGSQRVGPLRLRQAKLGQFLLKSARVL</sequence>
<dbReference type="Proteomes" id="UP000095280">
    <property type="component" value="Unplaced"/>
</dbReference>
<keyword evidence="2" id="KW-1185">Reference proteome</keyword>
<organism evidence="2 3">
    <name type="scientific">Macrostomum lignano</name>
    <dbReference type="NCBI Taxonomy" id="282301"/>
    <lineage>
        <taxon>Eukaryota</taxon>
        <taxon>Metazoa</taxon>
        <taxon>Spiralia</taxon>
        <taxon>Lophotrochozoa</taxon>
        <taxon>Platyhelminthes</taxon>
        <taxon>Rhabditophora</taxon>
        <taxon>Macrostomorpha</taxon>
        <taxon>Macrostomida</taxon>
        <taxon>Macrostomidae</taxon>
        <taxon>Macrostomum</taxon>
    </lineage>
</organism>
<accession>A0A1I8IF59</accession>
<feature type="compositionally biased region" description="Low complexity" evidence="1">
    <location>
        <begin position="1833"/>
        <end position="1847"/>
    </location>
</feature>
<evidence type="ECO:0000313" key="2">
    <source>
        <dbReference type="Proteomes" id="UP000095280"/>
    </source>
</evidence>
<proteinExistence type="predicted"/>
<feature type="compositionally biased region" description="Polar residues" evidence="1">
    <location>
        <begin position="1880"/>
        <end position="1894"/>
    </location>
</feature>
<feature type="region of interest" description="Disordered" evidence="1">
    <location>
        <begin position="990"/>
        <end position="1075"/>
    </location>
</feature>
<feature type="region of interest" description="Disordered" evidence="1">
    <location>
        <begin position="1700"/>
        <end position="1756"/>
    </location>
</feature>
<evidence type="ECO:0000256" key="1">
    <source>
        <dbReference type="SAM" id="MobiDB-lite"/>
    </source>
</evidence>
<feature type="compositionally biased region" description="Gly residues" evidence="1">
    <location>
        <begin position="1031"/>
        <end position="1040"/>
    </location>
</feature>
<feature type="compositionally biased region" description="Basic and acidic residues" evidence="1">
    <location>
        <begin position="1742"/>
        <end position="1751"/>
    </location>
</feature>
<feature type="region of interest" description="Disordered" evidence="1">
    <location>
        <begin position="1871"/>
        <end position="1912"/>
    </location>
</feature>
<name>A0A1I8IF59_9PLAT</name>